<evidence type="ECO:0000313" key="1">
    <source>
        <dbReference type="EMBL" id="GLQ26138.1"/>
    </source>
</evidence>
<keyword evidence="2" id="KW-1185">Reference proteome</keyword>
<accession>A0ABQ5VGE0</accession>
<reference evidence="1" key="2">
    <citation type="submission" date="2023-01" db="EMBL/GenBank/DDBJ databases">
        <title>Draft genome sequence of Sulfitobacter pacificus strain NBRC 109915.</title>
        <authorList>
            <person name="Sun Q."/>
            <person name="Mori K."/>
        </authorList>
    </citation>
    <scope>NUCLEOTIDE SEQUENCE</scope>
    <source>
        <strain evidence="1">NBRC 109915</strain>
    </source>
</reference>
<reference evidence="1" key="1">
    <citation type="journal article" date="2014" name="Int. J. Syst. Evol. Microbiol.">
        <title>Complete genome of a new Firmicutes species belonging to the dominant human colonic microbiota ('Ruminococcus bicirculans') reveals two chromosomes and a selective capacity to utilize plant glucans.</title>
        <authorList>
            <consortium name="NISC Comparative Sequencing Program"/>
            <person name="Wegmann U."/>
            <person name="Louis P."/>
            <person name="Goesmann A."/>
            <person name="Henrissat B."/>
            <person name="Duncan S.H."/>
            <person name="Flint H.J."/>
        </authorList>
    </citation>
    <scope>NUCLEOTIDE SEQUENCE</scope>
    <source>
        <strain evidence="1">NBRC 109915</strain>
    </source>
</reference>
<sequence>MTLGFQILPAMPITAAQITTSPPELHPDWVAGTYNSGDTVVRQQNVYECQADGVTSDPLIGVGYAPIQWVLIGPSNKMAPFDGRAGTYAERTDGNDLVFRVTPGPFFTSVYITGVVGASVAFRHLDANDNVKRTSSPTVMDFAGHNTPWTVLFAPWEVRSSFGFGPLIPLIGDVEVTISPTGDVARVAEIIIGRNRVIGESSPEVDRRYIDNSTYEVNAFGEVDITQRAGVPERRFLINMDSTDVPAAERILADNTGARCAFIPNEFVLDLVTFGYVSDWRFRETVMWDEATGRRLGGAILDLQTRGVK</sequence>
<dbReference type="RefSeq" id="WP_284371030.1">
    <property type="nucleotide sequence ID" value="NZ_BSNL01000001.1"/>
</dbReference>
<proteinExistence type="predicted"/>
<organism evidence="1 2">
    <name type="scientific">Sulfitobacter pacificus</name>
    <dbReference type="NCBI Taxonomy" id="1499314"/>
    <lineage>
        <taxon>Bacteria</taxon>
        <taxon>Pseudomonadati</taxon>
        <taxon>Pseudomonadota</taxon>
        <taxon>Alphaproteobacteria</taxon>
        <taxon>Rhodobacterales</taxon>
        <taxon>Roseobacteraceae</taxon>
        <taxon>Sulfitobacter</taxon>
    </lineage>
</organism>
<evidence type="ECO:0000313" key="2">
    <source>
        <dbReference type="Proteomes" id="UP001161388"/>
    </source>
</evidence>
<dbReference type="Proteomes" id="UP001161388">
    <property type="component" value="Unassembled WGS sequence"/>
</dbReference>
<name>A0ABQ5VGE0_9RHOB</name>
<comment type="caution">
    <text evidence="1">The sequence shown here is derived from an EMBL/GenBank/DDBJ whole genome shotgun (WGS) entry which is preliminary data.</text>
</comment>
<protein>
    <submittedName>
        <fullName evidence="1">Uncharacterized protein</fullName>
    </submittedName>
</protein>
<dbReference type="EMBL" id="BSNL01000001">
    <property type="protein sequence ID" value="GLQ26138.1"/>
    <property type="molecule type" value="Genomic_DNA"/>
</dbReference>
<gene>
    <name evidence="1" type="ORF">GCM10007927_09410</name>
</gene>